<sequence>MTRFFYVVFIIALIIFGLILGSLNQQVAEFNYLIAKTELRVVDIAALFLVSGFLLGLSVSMAFILKAKTKGWFAKSADKT</sequence>
<reference evidence="2 3" key="1">
    <citation type="submission" date="2018-11" db="EMBL/GenBank/DDBJ databases">
        <title>Draft genome analysis of Rheinheimera mesophila isolated from an industrial waste site.</title>
        <authorList>
            <person name="Yu Q."/>
            <person name="Qi Y."/>
            <person name="Zhang H."/>
            <person name="Lu Y."/>
            <person name="Pu J."/>
        </authorList>
    </citation>
    <scope>NUCLEOTIDE SEQUENCE [LARGE SCALE GENOMIC DNA]</scope>
    <source>
        <strain evidence="2 3">IITR13</strain>
    </source>
</reference>
<evidence type="ECO:0000313" key="2">
    <source>
        <dbReference type="EMBL" id="RRJ22762.1"/>
    </source>
</evidence>
<organism evidence="2 3">
    <name type="scientific">Rheinheimera mesophila</name>
    <dbReference type="NCBI Taxonomy" id="1547515"/>
    <lineage>
        <taxon>Bacteria</taxon>
        <taxon>Pseudomonadati</taxon>
        <taxon>Pseudomonadota</taxon>
        <taxon>Gammaproteobacteria</taxon>
        <taxon>Chromatiales</taxon>
        <taxon>Chromatiaceae</taxon>
        <taxon>Rheinheimera</taxon>
    </lineage>
</organism>
<comment type="caution">
    <text evidence="2">The sequence shown here is derived from an EMBL/GenBank/DDBJ whole genome shotgun (WGS) entry which is preliminary data.</text>
</comment>
<evidence type="ECO:0000256" key="1">
    <source>
        <dbReference type="SAM" id="Phobius"/>
    </source>
</evidence>
<proteinExistence type="predicted"/>
<gene>
    <name evidence="2" type="ORF">EIK76_01355</name>
</gene>
<accession>A0A3P3QNE6</accession>
<protein>
    <submittedName>
        <fullName evidence="2">DUF1049 domain-containing protein</fullName>
    </submittedName>
</protein>
<name>A0A3P3QNE6_9GAMM</name>
<keyword evidence="3" id="KW-1185">Reference proteome</keyword>
<dbReference type="EMBL" id="RRCF01000001">
    <property type="protein sequence ID" value="RRJ22762.1"/>
    <property type="molecule type" value="Genomic_DNA"/>
</dbReference>
<feature type="transmembrane region" description="Helical" evidence="1">
    <location>
        <begin position="5"/>
        <end position="24"/>
    </location>
</feature>
<keyword evidence="1" id="KW-0472">Membrane</keyword>
<dbReference type="AlphaFoldDB" id="A0A3P3QNE6"/>
<dbReference type="Proteomes" id="UP000276260">
    <property type="component" value="Unassembled WGS sequence"/>
</dbReference>
<evidence type="ECO:0000313" key="3">
    <source>
        <dbReference type="Proteomes" id="UP000276260"/>
    </source>
</evidence>
<dbReference type="RefSeq" id="WP_046521528.1">
    <property type="nucleotide sequence ID" value="NZ_LAVS01000098.1"/>
</dbReference>
<keyword evidence="1" id="KW-0812">Transmembrane</keyword>
<feature type="transmembrane region" description="Helical" evidence="1">
    <location>
        <begin position="44"/>
        <end position="65"/>
    </location>
</feature>
<keyword evidence="1" id="KW-1133">Transmembrane helix</keyword>